<dbReference type="Proteomes" id="UP001185092">
    <property type="component" value="Unassembled WGS sequence"/>
</dbReference>
<dbReference type="EMBL" id="JAVDQD010000012">
    <property type="protein sequence ID" value="MDR6241802.1"/>
    <property type="molecule type" value="Genomic_DNA"/>
</dbReference>
<keyword evidence="2" id="KW-1185">Reference proteome</keyword>
<sequence length="85" mass="10256">MITLRRKFYILNKNIQKDSLYITDSNLTEEYEHSLKENALIKYLKEPIEFYYEGKSITDYISANESYIAIVSLKFKKVLDFFKKR</sequence>
<evidence type="ECO:0000313" key="1">
    <source>
        <dbReference type="EMBL" id="MDR6241802.1"/>
    </source>
</evidence>
<name>A0AAE3XRH5_9BACT</name>
<reference evidence="1" key="1">
    <citation type="submission" date="2023-07" db="EMBL/GenBank/DDBJ databases">
        <title>Genomic Encyclopedia of Type Strains, Phase IV (KMG-IV): sequencing the most valuable type-strain genomes for metagenomic binning, comparative biology and taxonomic classification.</title>
        <authorList>
            <person name="Goeker M."/>
        </authorList>
    </citation>
    <scope>NUCLEOTIDE SEQUENCE</scope>
    <source>
        <strain evidence="1">DSM 26174</strain>
    </source>
</reference>
<comment type="caution">
    <text evidence="1">The sequence shown here is derived from an EMBL/GenBank/DDBJ whole genome shotgun (WGS) entry which is preliminary data.</text>
</comment>
<protein>
    <submittedName>
        <fullName evidence="1">Uncharacterized protein</fullName>
    </submittedName>
</protein>
<organism evidence="1 2">
    <name type="scientific">Aureibacter tunicatorum</name>
    <dbReference type="NCBI Taxonomy" id="866807"/>
    <lineage>
        <taxon>Bacteria</taxon>
        <taxon>Pseudomonadati</taxon>
        <taxon>Bacteroidota</taxon>
        <taxon>Cytophagia</taxon>
        <taxon>Cytophagales</taxon>
        <taxon>Persicobacteraceae</taxon>
        <taxon>Aureibacter</taxon>
    </lineage>
</organism>
<dbReference type="AlphaFoldDB" id="A0AAE3XRH5"/>
<accession>A0AAE3XRH5</accession>
<gene>
    <name evidence="1" type="ORF">HNQ88_004889</name>
</gene>
<evidence type="ECO:0000313" key="2">
    <source>
        <dbReference type="Proteomes" id="UP001185092"/>
    </source>
</evidence>
<proteinExistence type="predicted"/>